<dbReference type="RefSeq" id="WP_046988640.1">
    <property type="nucleotide sequence ID" value="NZ_CP141274.1"/>
</dbReference>
<accession>A0A1H3U5Y1</accession>
<sequence>MDISEIALANSECHLDAEHPTADEVIASALTAREIDVLEAMAKGLGCKDIAHTLGISEHTVRKHRSNMCTRLGLRNAVELVTHARRQGWLSAARSPLPLSPREQEVLAHVLAGHTSKEIARSLYLSDLTVRKHRENILRKLGLTSTAQLQTFAPTATRNGGDT</sequence>
<dbReference type="PROSITE" id="PS00622">
    <property type="entry name" value="HTH_LUXR_1"/>
    <property type="match status" value="1"/>
</dbReference>
<reference evidence="5 6" key="1">
    <citation type="submission" date="2016-10" db="EMBL/GenBank/DDBJ databases">
        <authorList>
            <person name="de Groot N.N."/>
        </authorList>
    </citation>
    <scope>NUCLEOTIDE SEQUENCE [LARGE SCALE GENOMIC DNA]</scope>
    <source>
        <strain evidence="5 6">LMG 24775</strain>
    </source>
</reference>
<proteinExistence type="predicted"/>
<dbReference type="Gene3D" id="1.10.10.10">
    <property type="entry name" value="Winged helix-like DNA-binding domain superfamily/Winged helix DNA-binding domain"/>
    <property type="match status" value="2"/>
</dbReference>
<dbReference type="InterPro" id="IPR000792">
    <property type="entry name" value="Tscrpt_reg_LuxR_C"/>
</dbReference>
<dbReference type="SMART" id="SM00421">
    <property type="entry name" value="HTH_LUXR"/>
    <property type="match status" value="2"/>
</dbReference>
<evidence type="ECO:0000259" key="4">
    <source>
        <dbReference type="PROSITE" id="PS50043"/>
    </source>
</evidence>
<feature type="domain" description="HTH luxR-type" evidence="4">
    <location>
        <begin position="23"/>
        <end position="88"/>
    </location>
</feature>
<evidence type="ECO:0000256" key="1">
    <source>
        <dbReference type="ARBA" id="ARBA00023015"/>
    </source>
</evidence>
<dbReference type="EMBL" id="FNPE01000037">
    <property type="protein sequence ID" value="SDZ57245.1"/>
    <property type="molecule type" value="Genomic_DNA"/>
</dbReference>
<evidence type="ECO:0000256" key="3">
    <source>
        <dbReference type="ARBA" id="ARBA00023163"/>
    </source>
</evidence>
<dbReference type="SUPFAM" id="SSF46894">
    <property type="entry name" value="C-terminal effector domain of the bipartite response regulators"/>
    <property type="match status" value="2"/>
</dbReference>
<dbReference type="Pfam" id="PF00196">
    <property type="entry name" value="GerE"/>
    <property type="match status" value="2"/>
</dbReference>
<name>A0A1H3U5Y1_9BURK</name>
<dbReference type="PROSITE" id="PS50043">
    <property type="entry name" value="HTH_LUXR_2"/>
    <property type="match status" value="2"/>
</dbReference>
<dbReference type="PANTHER" id="PTHR44688">
    <property type="entry name" value="DNA-BINDING TRANSCRIPTIONAL ACTIVATOR DEVR_DOSR"/>
    <property type="match status" value="1"/>
</dbReference>
<keyword evidence="3" id="KW-0804">Transcription</keyword>
<dbReference type="InterPro" id="IPR016032">
    <property type="entry name" value="Sig_transdc_resp-reg_C-effctor"/>
</dbReference>
<keyword evidence="2" id="KW-0238">DNA-binding</keyword>
<dbReference type="Proteomes" id="UP000183417">
    <property type="component" value="Unassembled WGS sequence"/>
</dbReference>
<evidence type="ECO:0000313" key="6">
    <source>
        <dbReference type="Proteomes" id="UP000183417"/>
    </source>
</evidence>
<dbReference type="CDD" id="cd06170">
    <property type="entry name" value="LuxR_C_like"/>
    <property type="match status" value="2"/>
</dbReference>
<dbReference type="GO" id="GO:0003677">
    <property type="term" value="F:DNA binding"/>
    <property type="evidence" value="ECO:0007669"/>
    <property type="project" value="UniProtKB-KW"/>
</dbReference>
<evidence type="ECO:0000256" key="2">
    <source>
        <dbReference type="ARBA" id="ARBA00023125"/>
    </source>
</evidence>
<organism evidence="5 6">
    <name type="scientific">Delftia lacustris</name>
    <dbReference type="NCBI Taxonomy" id="558537"/>
    <lineage>
        <taxon>Bacteria</taxon>
        <taxon>Pseudomonadati</taxon>
        <taxon>Pseudomonadota</taxon>
        <taxon>Betaproteobacteria</taxon>
        <taxon>Burkholderiales</taxon>
        <taxon>Comamonadaceae</taxon>
        <taxon>Delftia</taxon>
    </lineage>
</organism>
<dbReference type="GO" id="GO:0006355">
    <property type="term" value="P:regulation of DNA-templated transcription"/>
    <property type="evidence" value="ECO:0007669"/>
    <property type="project" value="InterPro"/>
</dbReference>
<dbReference type="GeneID" id="94693053"/>
<evidence type="ECO:0000313" key="5">
    <source>
        <dbReference type="EMBL" id="SDZ57245.1"/>
    </source>
</evidence>
<dbReference type="AlphaFoldDB" id="A0A1H3U5Y1"/>
<keyword evidence="1" id="KW-0805">Transcription regulation</keyword>
<dbReference type="PRINTS" id="PR00038">
    <property type="entry name" value="HTHLUXR"/>
</dbReference>
<gene>
    <name evidence="5" type="ORF">SAMN05421547_1379</name>
</gene>
<dbReference type="PANTHER" id="PTHR44688:SF16">
    <property type="entry name" value="DNA-BINDING TRANSCRIPTIONAL ACTIVATOR DEVR_DOSR"/>
    <property type="match status" value="1"/>
</dbReference>
<feature type="domain" description="HTH luxR-type" evidence="4">
    <location>
        <begin position="92"/>
        <end position="157"/>
    </location>
</feature>
<protein>
    <submittedName>
        <fullName evidence="5">Regulatory protein, luxR family</fullName>
    </submittedName>
</protein>
<dbReference type="InterPro" id="IPR036388">
    <property type="entry name" value="WH-like_DNA-bd_sf"/>
</dbReference>